<feature type="region of interest" description="Disordered" evidence="1">
    <location>
        <begin position="320"/>
        <end position="346"/>
    </location>
</feature>
<dbReference type="InterPro" id="IPR012676">
    <property type="entry name" value="TGS-like"/>
</dbReference>
<dbReference type="SUPFAM" id="SSF55186">
    <property type="entry name" value="ThrRS/AlaRS common domain"/>
    <property type="match status" value="1"/>
</dbReference>
<dbReference type="SUPFAM" id="SSF81271">
    <property type="entry name" value="TGS-like"/>
    <property type="match status" value="1"/>
</dbReference>
<protein>
    <submittedName>
        <fullName evidence="3">MRPL39</fullName>
    </submittedName>
</protein>
<dbReference type="PANTHER" id="PTHR42753">
    <property type="entry name" value="MITOCHONDRIAL RIBOSOME PROTEIN L39/PROLYL-TRNA LIGASE FAMILY MEMBER"/>
    <property type="match status" value="1"/>
</dbReference>
<accession>A0A812C7C7</accession>
<dbReference type="InterPro" id="IPR012675">
    <property type="entry name" value="Beta-grasp_dom_sf"/>
</dbReference>
<dbReference type="AlphaFoldDB" id="A0A812C7C7"/>
<sequence>MATFNILNKHLRLHQRIRCLSLLYLSTGTSPLVNNVEIRKKRNAIFDEEKKRQFSLIKRIEKIHVEHVGPPETCTLIMNKGLSTPFNCAMHIQELLMTQSVIALVNGKLWDIHCPLTEDCELRFMHFKEDDCNEANEVFWRSCSFILGHILETAFKDEHPVELCSFPLPNVKSGSFVYDADLKLPKWRPTQTELNCLSRIGSKLQYADLRFEPLDISTDVALKMFSDNRFKMQQIPEIAATSFNGSTIRVYRMGDHIDISRGPMMSSTALLGRFSVTAVHHVDSFEYGPLQRVQGVALPKQFWLHQWTYELLEEKARQLNTAPSPRLHRKSRLQSQNSLEKAPEPS</sequence>
<dbReference type="InterPro" id="IPR004095">
    <property type="entry name" value="TGS"/>
</dbReference>
<dbReference type="GO" id="GO:0000166">
    <property type="term" value="F:nucleotide binding"/>
    <property type="evidence" value="ECO:0007669"/>
    <property type="project" value="InterPro"/>
</dbReference>
<dbReference type="PANTHER" id="PTHR42753:SF9">
    <property type="entry name" value="LARGE RIBOSOMAL SUBUNIT PROTEIN ML39"/>
    <property type="match status" value="1"/>
</dbReference>
<evidence type="ECO:0000259" key="2">
    <source>
        <dbReference type="Pfam" id="PF02824"/>
    </source>
</evidence>
<dbReference type="GO" id="GO:0003723">
    <property type="term" value="F:RNA binding"/>
    <property type="evidence" value="ECO:0007669"/>
    <property type="project" value="TreeGrafter"/>
</dbReference>
<proteinExistence type="predicted"/>
<evidence type="ECO:0000256" key="1">
    <source>
        <dbReference type="SAM" id="MobiDB-lite"/>
    </source>
</evidence>
<organism evidence="3 4">
    <name type="scientific">Acanthosepion pharaonis</name>
    <name type="common">Pharaoh cuttlefish</name>
    <name type="synonym">Sepia pharaonis</name>
    <dbReference type="NCBI Taxonomy" id="158019"/>
    <lineage>
        <taxon>Eukaryota</taxon>
        <taxon>Metazoa</taxon>
        <taxon>Spiralia</taxon>
        <taxon>Lophotrochozoa</taxon>
        <taxon>Mollusca</taxon>
        <taxon>Cephalopoda</taxon>
        <taxon>Coleoidea</taxon>
        <taxon>Decapodiformes</taxon>
        <taxon>Sepiida</taxon>
        <taxon>Sepiina</taxon>
        <taxon>Sepiidae</taxon>
        <taxon>Acanthosepion</taxon>
    </lineage>
</organism>
<dbReference type="Proteomes" id="UP000597762">
    <property type="component" value="Unassembled WGS sequence"/>
</dbReference>
<dbReference type="EMBL" id="CAHIKZ030001195">
    <property type="protein sequence ID" value="CAE1255818.1"/>
    <property type="molecule type" value="Genomic_DNA"/>
</dbReference>
<dbReference type="InterPro" id="IPR018163">
    <property type="entry name" value="Thr/Ala-tRNA-synth_IIc_edit"/>
</dbReference>
<dbReference type="Gene3D" id="3.10.20.30">
    <property type="match status" value="1"/>
</dbReference>
<keyword evidence="4" id="KW-1185">Reference proteome</keyword>
<dbReference type="InterPro" id="IPR050062">
    <property type="entry name" value="Pro-tRNA_synthetase"/>
</dbReference>
<evidence type="ECO:0000313" key="3">
    <source>
        <dbReference type="EMBL" id="CAE1255818.1"/>
    </source>
</evidence>
<gene>
    <name evidence="3" type="ORF">SPHA_29833</name>
</gene>
<reference evidence="3" key="1">
    <citation type="submission" date="2021-01" db="EMBL/GenBank/DDBJ databases">
        <authorList>
            <person name="Li R."/>
            <person name="Bekaert M."/>
        </authorList>
    </citation>
    <scope>NUCLEOTIDE SEQUENCE</scope>
    <source>
        <strain evidence="3">Farmed</strain>
    </source>
</reference>
<dbReference type="CDD" id="cd01667">
    <property type="entry name" value="TGS_ThrRS"/>
    <property type="match status" value="1"/>
</dbReference>
<comment type="caution">
    <text evidence="3">The sequence shown here is derived from an EMBL/GenBank/DDBJ whole genome shotgun (WGS) entry which is preliminary data.</text>
</comment>
<feature type="domain" description="TGS" evidence="2">
    <location>
        <begin position="83"/>
        <end position="123"/>
    </location>
</feature>
<name>A0A812C7C7_ACAPH</name>
<dbReference type="GO" id="GO:0005739">
    <property type="term" value="C:mitochondrion"/>
    <property type="evidence" value="ECO:0007669"/>
    <property type="project" value="TreeGrafter"/>
</dbReference>
<dbReference type="Pfam" id="PF02824">
    <property type="entry name" value="TGS"/>
    <property type="match status" value="1"/>
</dbReference>
<dbReference type="Gene3D" id="3.30.980.10">
    <property type="entry name" value="Threonyl-trna Synthetase, Chain A, domain 2"/>
    <property type="match status" value="1"/>
</dbReference>
<dbReference type="OrthoDB" id="5870821at2759"/>
<evidence type="ECO:0000313" key="4">
    <source>
        <dbReference type="Proteomes" id="UP000597762"/>
    </source>
</evidence>